<dbReference type="GO" id="GO:0070888">
    <property type="term" value="F:E-box binding"/>
    <property type="evidence" value="ECO:0007669"/>
    <property type="project" value="TreeGrafter"/>
</dbReference>
<dbReference type="PROSITE" id="PS50888">
    <property type="entry name" value="BHLH"/>
    <property type="match status" value="1"/>
</dbReference>
<keyword evidence="1" id="KW-0805">Transcription regulation</keyword>
<keyword evidence="4" id="KW-0539">Nucleus</keyword>
<protein>
    <recommendedName>
        <fullName evidence="6">BHLH domain-containing protein</fullName>
    </recommendedName>
</protein>
<dbReference type="SUPFAM" id="SSF47459">
    <property type="entry name" value="HLH, helix-loop-helix DNA-binding domain"/>
    <property type="match status" value="1"/>
</dbReference>
<organism evidence="7 8">
    <name type="scientific">Elysia crispata</name>
    <name type="common">lettuce slug</name>
    <dbReference type="NCBI Taxonomy" id="231223"/>
    <lineage>
        <taxon>Eukaryota</taxon>
        <taxon>Metazoa</taxon>
        <taxon>Spiralia</taxon>
        <taxon>Lophotrochozoa</taxon>
        <taxon>Mollusca</taxon>
        <taxon>Gastropoda</taxon>
        <taxon>Heterobranchia</taxon>
        <taxon>Euthyneura</taxon>
        <taxon>Panpulmonata</taxon>
        <taxon>Sacoglossa</taxon>
        <taxon>Placobranchoidea</taxon>
        <taxon>Plakobranchidae</taxon>
        <taxon>Elysia</taxon>
    </lineage>
</organism>
<feature type="region of interest" description="Disordered" evidence="5">
    <location>
        <begin position="167"/>
        <end position="192"/>
    </location>
</feature>
<name>A0AAE0Y590_9GAST</name>
<keyword evidence="3" id="KW-0804">Transcription</keyword>
<dbReference type="EMBL" id="JAWDGP010006903">
    <property type="protein sequence ID" value="KAK3733322.1"/>
    <property type="molecule type" value="Genomic_DNA"/>
</dbReference>
<dbReference type="Gene3D" id="4.10.280.10">
    <property type="entry name" value="Helix-loop-helix DNA-binding domain"/>
    <property type="match status" value="1"/>
</dbReference>
<sequence length="568" mass="61870">MSSQGEADGCDPHSTSAFSQEGTTRPHHQRHNNYYHPYQRDSSSQMYNISSSNSSPGALREQLAETLDRTGLLRQELDSGGDRAKDRHYHITDDNDFSDDKLISVDDFDDSDDEGMEDDKNNNENEDMRSRSTLSPEPSDHNIHNICHYPSSPRSLDAIGDRIITTTSTATTNRSSSRISSSSGSTSSSAKLRRKGLLASAKALDEAELQALRLKINSRERKRMHDLNSALDGLREVMPYAHGPSVRKLSKIATLLLAKNYILMLNSSLEEMKKLVGDIYHTQQQGSTPRHPSHSQLPPHLASLHLHPGRLHSSDPPHPSPQPPQVQRHSKPSSNPHPNQSPSIGQLHAPAQLTTVLPPAQPPSIASDVKSENAATFNKASSFPSAVTPITETPPSCTPPTIRQTTSVSPAPSDSPANIREATPPQGHTSHPSVTLAAPHHPLPMAPLSVPALLPLHLPGIRAPSMSHLTPQELTALATAYAMPLAQKHEPGSEPHHPLHTNQFHNPHHQAAIFSSSSHDRNSASRWPPVPCPCAQCLLTSGQLPLGLHLGRYPHTLLTASNHLGRKH</sequence>
<feature type="compositionally biased region" description="Polar residues" evidence="5">
    <location>
        <begin position="385"/>
        <end position="416"/>
    </location>
</feature>
<dbReference type="Proteomes" id="UP001283361">
    <property type="component" value="Unassembled WGS sequence"/>
</dbReference>
<dbReference type="GO" id="GO:0046983">
    <property type="term" value="F:protein dimerization activity"/>
    <property type="evidence" value="ECO:0007669"/>
    <property type="project" value="InterPro"/>
</dbReference>
<dbReference type="FunFam" id="4.10.280.10:FF:000031">
    <property type="entry name" value="Oligodendrocyte transcription factor 3"/>
    <property type="match status" value="1"/>
</dbReference>
<feature type="region of interest" description="Disordered" evidence="5">
    <location>
        <begin position="385"/>
        <end position="440"/>
    </location>
</feature>
<evidence type="ECO:0000256" key="5">
    <source>
        <dbReference type="SAM" id="MobiDB-lite"/>
    </source>
</evidence>
<keyword evidence="2" id="KW-0238">DNA-binding</keyword>
<proteinExistence type="predicted"/>
<feature type="compositionally biased region" description="Acidic residues" evidence="5">
    <location>
        <begin position="106"/>
        <end position="117"/>
    </location>
</feature>
<feature type="compositionally biased region" description="Low complexity" evidence="5">
    <location>
        <begin position="332"/>
        <end position="343"/>
    </location>
</feature>
<dbReference type="GO" id="GO:0061564">
    <property type="term" value="P:axon development"/>
    <property type="evidence" value="ECO:0007669"/>
    <property type="project" value="TreeGrafter"/>
</dbReference>
<evidence type="ECO:0000313" key="7">
    <source>
        <dbReference type="EMBL" id="KAK3733322.1"/>
    </source>
</evidence>
<dbReference type="GO" id="GO:0007423">
    <property type="term" value="P:sensory organ development"/>
    <property type="evidence" value="ECO:0007669"/>
    <property type="project" value="TreeGrafter"/>
</dbReference>
<dbReference type="PANTHER" id="PTHR19290:SF164">
    <property type="entry name" value="BHLH DOMAIN-CONTAINING PROTEIN"/>
    <property type="match status" value="1"/>
</dbReference>
<evidence type="ECO:0000256" key="2">
    <source>
        <dbReference type="ARBA" id="ARBA00023125"/>
    </source>
</evidence>
<gene>
    <name evidence="7" type="ORF">RRG08_037114</name>
</gene>
<dbReference type="InterPro" id="IPR036638">
    <property type="entry name" value="HLH_DNA-bd_sf"/>
</dbReference>
<dbReference type="GO" id="GO:0005634">
    <property type="term" value="C:nucleus"/>
    <property type="evidence" value="ECO:0007669"/>
    <property type="project" value="TreeGrafter"/>
</dbReference>
<dbReference type="CDD" id="cd19725">
    <property type="entry name" value="bHLH_TS_OLIG2_like"/>
    <property type="match status" value="1"/>
</dbReference>
<evidence type="ECO:0000256" key="4">
    <source>
        <dbReference type="ARBA" id="ARBA00023242"/>
    </source>
</evidence>
<keyword evidence="8" id="KW-1185">Reference proteome</keyword>
<feature type="domain" description="BHLH" evidence="6">
    <location>
        <begin position="211"/>
        <end position="265"/>
    </location>
</feature>
<feature type="region of interest" description="Disordered" evidence="5">
    <location>
        <begin position="1"/>
        <end position="58"/>
    </location>
</feature>
<feature type="compositionally biased region" description="Polar residues" evidence="5">
    <location>
        <begin position="13"/>
        <end position="23"/>
    </location>
</feature>
<feature type="region of interest" description="Disordered" evidence="5">
    <location>
        <begin position="282"/>
        <end position="345"/>
    </location>
</feature>
<reference evidence="7" key="1">
    <citation type="journal article" date="2023" name="G3 (Bethesda)">
        <title>A reference genome for the long-term kleptoplast-retaining sea slug Elysia crispata morphotype clarki.</title>
        <authorList>
            <person name="Eastman K.E."/>
            <person name="Pendleton A.L."/>
            <person name="Shaikh M.A."/>
            <person name="Suttiyut T."/>
            <person name="Ogas R."/>
            <person name="Tomko P."/>
            <person name="Gavelis G."/>
            <person name="Widhalm J.R."/>
            <person name="Wisecaver J.H."/>
        </authorList>
    </citation>
    <scope>NUCLEOTIDE SEQUENCE</scope>
    <source>
        <strain evidence="7">ECLA1</strain>
    </source>
</reference>
<evidence type="ECO:0000256" key="1">
    <source>
        <dbReference type="ARBA" id="ARBA00023015"/>
    </source>
</evidence>
<dbReference type="GO" id="GO:0000981">
    <property type="term" value="F:DNA-binding transcription factor activity, RNA polymerase II-specific"/>
    <property type="evidence" value="ECO:0007669"/>
    <property type="project" value="TreeGrafter"/>
</dbReference>
<accession>A0AAE0Y590</accession>
<dbReference type="InterPro" id="IPR050359">
    <property type="entry name" value="bHLH_transcription_factors"/>
</dbReference>
<dbReference type="PANTHER" id="PTHR19290">
    <property type="entry name" value="BASIC HELIX-LOOP-HELIX PROTEIN NEUROGENIN-RELATED"/>
    <property type="match status" value="1"/>
</dbReference>
<dbReference type="InterPro" id="IPR011598">
    <property type="entry name" value="bHLH_dom"/>
</dbReference>
<evidence type="ECO:0000259" key="6">
    <source>
        <dbReference type="PROSITE" id="PS50888"/>
    </source>
</evidence>
<dbReference type="GO" id="GO:0045944">
    <property type="term" value="P:positive regulation of transcription by RNA polymerase II"/>
    <property type="evidence" value="ECO:0007669"/>
    <property type="project" value="TreeGrafter"/>
</dbReference>
<evidence type="ECO:0000313" key="8">
    <source>
        <dbReference type="Proteomes" id="UP001283361"/>
    </source>
</evidence>
<feature type="compositionally biased region" description="Low complexity" evidence="5">
    <location>
        <begin position="294"/>
        <end position="306"/>
    </location>
</feature>
<dbReference type="AlphaFoldDB" id="A0AAE0Y590"/>
<feature type="region of interest" description="Disordered" evidence="5">
    <location>
        <begin position="75"/>
        <end position="151"/>
    </location>
</feature>
<comment type="caution">
    <text evidence="7">The sequence shown here is derived from an EMBL/GenBank/DDBJ whole genome shotgun (WGS) entry which is preliminary data.</text>
</comment>
<evidence type="ECO:0000256" key="3">
    <source>
        <dbReference type="ARBA" id="ARBA00023163"/>
    </source>
</evidence>
<feature type="compositionally biased region" description="Basic and acidic residues" evidence="5">
    <location>
        <begin position="75"/>
        <end position="104"/>
    </location>
</feature>
<dbReference type="SMART" id="SM00353">
    <property type="entry name" value="HLH"/>
    <property type="match status" value="1"/>
</dbReference>
<dbReference type="Pfam" id="PF00010">
    <property type="entry name" value="HLH"/>
    <property type="match status" value="1"/>
</dbReference>
<feature type="compositionally biased region" description="Basic and acidic residues" evidence="5">
    <location>
        <begin position="118"/>
        <end position="130"/>
    </location>
</feature>
<feature type="compositionally biased region" description="Low complexity" evidence="5">
    <location>
        <begin position="42"/>
        <end position="55"/>
    </location>
</feature>
<feature type="compositionally biased region" description="Low complexity" evidence="5">
    <location>
        <begin position="167"/>
        <end position="189"/>
    </location>
</feature>